<dbReference type="Pfam" id="PF14687">
    <property type="entry name" value="DUF4460"/>
    <property type="match status" value="1"/>
</dbReference>
<dbReference type="InterPro" id="IPR028031">
    <property type="entry name" value="DUF4460"/>
</dbReference>
<keyword evidence="4" id="KW-1185">Reference proteome</keyword>
<evidence type="ECO:0000313" key="3">
    <source>
        <dbReference type="EMBL" id="KAK4535429.1"/>
    </source>
</evidence>
<evidence type="ECO:0000259" key="1">
    <source>
        <dbReference type="Pfam" id="PF14687"/>
    </source>
</evidence>
<dbReference type="PANTHER" id="PTHR31596">
    <property type="entry name" value="T-CELL ACTIVATION INHIBITOR, MITOCHONDRIAL"/>
    <property type="match status" value="1"/>
</dbReference>
<evidence type="ECO:0000259" key="2">
    <source>
        <dbReference type="Pfam" id="PF14688"/>
    </source>
</evidence>
<dbReference type="InterPro" id="IPR027986">
    <property type="entry name" value="TCAIM"/>
</dbReference>
<comment type="caution">
    <text evidence="3">The sequence shown here is derived from an EMBL/GenBank/DDBJ whole genome shotgun (WGS) entry which is preliminary data.</text>
</comment>
<sequence length="564" mass="63513">MKWLQLQPSRYPTFGARFSIPVRALSAQQSAAAASVGGLNAVEAMRRCLRPLYRLTHPDLLLQQYPSEARVNGTTLSQLRATVEQLGQWSVRISGDGETSRVRAEWARWRDEFARRPHQLELYAMRRARGAPAESDTAAMVASPRRFLLRYRRPEEFWRALTSVYAALNLPPLQPWQAMPLAALENDAGRATVRPMASPVRPDDDDDGHSLLYFLRHYAPAARMRRQTVRTSMLVGTHPHVSGAHLEERLYHQTLQRVHGLCVSIDPVTAARTDAAERLQLFRQLADALETDMRAALRRPPGPFSSTTDGGTIVLHQHADTLPADATLGDEFVDAHDQLHLVGDEHPRELWQRRLHGAAFAAACQRRRVQRQVRPAAEASVAQALGIRHVYASRAVEPSPLYVCQLNRLLQYVTASRTPLWDSDTTRADAAQVSLMAATPQHPFRHLRPLGILQYPLYASAAAIVEYLRMQAPTAAAAARQHAQQQAAQLSLYRTLLQRYRMEYLRRDERCVDADTFACCCRHLLTHSAALRPWLDGQAVRIGDRDAVNEEGELVLRVDHFIGR</sequence>
<reference evidence="3 4" key="1">
    <citation type="submission" date="2022-07" db="EMBL/GenBank/DDBJ databases">
        <title>Genome-wide signatures of adaptation to extreme environments.</title>
        <authorList>
            <person name="Cho C.H."/>
            <person name="Yoon H.S."/>
        </authorList>
    </citation>
    <scope>NUCLEOTIDE SEQUENCE [LARGE SCALE GENOMIC DNA]</scope>
    <source>
        <strain evidence="3 4">DBV 063 E5</strain>
    </source>
</reference>
<feature type="domain" description="DUF4461" evidence="2">
    <location>
        <begin position="367"/>
        <end position="560"/>
    </location>
</feature>
<feature type="domain" description="DUF4460" evidence="1">
    <location>
        <begin position="43"/>
        <end position="88"/>
    </location>
</feature>
<name>A0AAV9ITE5_CYACA</name>
<dbReference type="AlphaFoldDB" id="A0AAV9ITE5"/>
<evidence type="ECO:0008006" key="5">
    <source>
        <dbReference type="Google" id="ProtNLM"/>
    </source>
</evidence>
<gene>
    <name evidence="3" type="ORF">CDCA_CDCA05G1454</name>
</gene>
<organism evidence="3 4">
    <name type="scientific">Cyanidium caldarium</name>
    <name type="common">Red alga</name>
    <dbReference type="NCBI Taxonomy" id="2771"/>
    <lineage>
        <taxon>Eukaryota</taxon>
        <taxon>Rhodophyta</taxon>
        <taxon>Bangiophyceae</taxon>
        <taxon>Cyanidiales</taxon>
        <taxon>Cyanidiaceae</taxon>
        <taxon>Cyanidium</taxon>
    </lineage>
</organism>
<protein>
    <recommendedName>
        <fullName evidence="5">DUF4460 domain-containing protein</fullName>
    </recommendedName>
</protein>
<evidence type="ECO:0000313" key="4">
    <source>
        <dbReference type="Proteomes" id="UP001301350"/>
    </source>
</evidence>
<dbReference type="PANTHER" id="PTHR31596:SF10">
    <property type="entry name" value="DUF4460 DOMAIN-CONTAINING PROTEIN"/>
    <property type="match status" value="1"/>
</dbReference>
<dbReference type="EMBL" id="JANCYW010000005">
    <property type="protein sequence ID" value="KAK4535429.1"/>
    <property type="molecule type" value="Genomic_DNA"/>
</dbReference>
<dbReference type="Pfam" id="PF14688">
    <property type="entry name" value="DUF4461"/>
    <property type="match status" value="1"/>
</dbReference>
<accession>A0AAV9ITE5</accession>
<dbReference type="InterPro" id="IPR027989">
    <property type="entry name" value="DUF4461"/>
</dbReference>
<proteinExistence type="predicted"/>
<dbReference type="Proteomes" id="UP001301350">
    <property type="component" value="Unassembled WGS sequence"/>
</dbReference>